<evidence type="ECO:0000259" key="10">
    <source>
        <dbReference type="PROSITE" id="PS51726"/>
    </source>
</evidence>
<reference evidence="11 12" key="1">
    <citation type="submission" date="2015-12" db="EMBL/GenBank/DDBJ databases">
        <title>Draft genome of the nematode, Onchocerca flexuosa.</title>
        <authorList>
            <person name="Mitreva M."/>
        </authorList>
    </citation>
    <scope>NUCLEOTIDE SEQUENCE [LARGE SCALE GENOMIC DNA]</scope>
    <source>
        <strain evidence="11">Red Deer</strain>
    </source>
</reference>
<evidence type="ECO:0000256" key="9">
    <source>
        <dbReference type="SAM" id="MobiDB-lite"/>
    </source>
</evidence>
<feature type="region of interest" description="Disordered" evidence="9">
    <location>
        <begin position="1"/>
        <end position="81"/>
    </location>
</feature>
<keyword evidence="4" id="KW-0479">Metal-binding</keyword>
<dbReference type="Gene3D" id="3.40.630.30">
    <property type="match status" value="1"/>
</dbReference>
<keyword evidence="6" id="KW-0007">Acetylation</keyword>
<dbReference type="Gene3D" id="1.10.10.10">
    <property type="entry name" value="Winged helix-like DNA-binding domain superfamily/Winged helix DNA-binding domain"/>
    <property type="match status" value="1"/>
</dbReference>
<dbReference type="Pfam" id="PF01853">
    <property type="entry name" value="MOZ_SAS"/>
    <property type="match status" value="1"/>
</dbReference>
<dbReference type="GO" id="GO:0006357">
    <property type="term" value="P:regulation of transcription by RNA polymerase II"/>
    <property type="evidence" value="ECO:0007669"/>
    <property type="project" value="TreeGrafter"/>
</dbReference>
<dbReference type="InterPro" id="IPR050603">
    <property type="entry name" value="MYST_HAT"/>
</dbReference>
<feature type="compositionally biased region" description="Basic and acidic residues" evidence="9">
    <location>
        <begin position="71"/>
        <end position="81"/>
    </location>
</feature>
<evidence type="ECO:0000313" key="11">
    <source>
        <dbReference type="EMBL" id="OZC08799.1"/>
    </source>
</evidence>
<organism evidence="11 12">
    <name type="scientific">Onchocerca flexuosa</name>
    <dbReference type="NCBI Taxonomy" id="387005"/>
    <lineage>
        <taxon>Eukaryota</taxon>
        <taxon>Metazoa</taxon>
        <taxon>Ecdysozoa</taxon>
        <taxon>Nematoda</taxon>
        <taxon>Chromadorea</taxon>
        <taxon>Rhabditida</taxon>
        <taxon>Spirurina</taxon>
        <taxon>Spiruromorpha</taxon>
        <taxon>Filarioidea</taxon>
        <taxon>Onchocercidae</taxon>
        <taxon>Onchocerca</taxon>
    </lineage>
</organism>
<feature type="compositionally biased region" description="Basic and acidic residues" evidence="9">
    <location>
        <begin position="1"/>
        <end position="18"/>
    </location>
</feature>
<dbReference type="GO" id="GO:0004402">
    <property type="term" value="F:histone acetyltransferase activity"/>
    <property type="evidence" value="ECO:0007669"/>
    <property type="project" value="InterPro"/>
</dbReference>
<dbReference type="Proteomes" id="UP000242913">
    <property type="component" value="Unassembled WGS sequence"/>
</dbReference>
<gene>
    <name evidence="11" type="ORF">X798_04216</name>
</gene>
<keyword evidence="8" id="KW-0539">Nucleus</keyword>
<keyword evidence="4" id="KW-0863">Zinc-finger</keyword>
<comment type="catalytic activity">
    <reaction evidence="8">
        <text>L-lysyl-[protein] + acetyl-CoA = N(6)-acetyl-L-lysyl-[protein] + CoA + H(+)</text>
        <dbReference type="Rhea" id="RHEA:45948"/>
        <dbReference type="Rhea" id="RHEA-COMP:9752"/>
        <dbReference type="Rhea" id="RHEA-COMP:10731"/>
        <dbReference type="ChEBI" id="CHEBI:15378"/>
        <dbReference type="ChEBI" id="CHEBI:29969"/>
        <dbReference type="ChEBI" id="CHEBI:57287"/>
        <dbReference type="ChEBI" id="CHEBI:57288"/>
        <dbReference type="ChEBI" id="CHEBI:61930"/>
        <dbReference type="EC" id="2.3.1.48"/>
    </reaction>
</comment>
<comment type="subcellular location">
    <subcellularLocation>
        <location evidence="8">Nucleus</location>
    </subcellularLocation>
</comment>
<keyword evidence="12" id="KW-1185">Reference proteome</keyword>
<dbReference type="PANTHER" id="PTHR10615">
    <property type="entry name" value="HISTONE ACETYLTRANSFERASE"/>
    <property type="match status" value="1"/>
</dbReference>
<dbReference type="InterPro" id="IPR002717">
    <property type="entry name" value="HAT_MYST-type"/>
</dbReference>
<name>A0A238BTX6_9BILA</name>
<evidence type="ECO:0000256" key="3">
    <source>
        <dbReference type="ARBA" id="ARBA00022679"/>
    </source>
</evidence>
<evidence type="ECO:0000256" key="4">
    <source>
        <dbReference type="ARBA" id="ARBA00022771"/>
    </source>
</evidence>
<dbReference type="GO" id="GO:0003682">
    <property type="term" value="F:chromatin binding"/>
    <property type="evidence" value="ECO:0007669"/>
    <property type="project" value="TreeGrafter"/>
</dbReference>
<comment type="similarity">
    <text evidence="1 8">Belongs to the MYST (SAS/MOZ) family.</text>
</comment>
<feature type="compositionally biased region" description="Polar residues" evidence="9">
    <location>
        <begin position="37"/>
        <end position="53"/>
    </location>
</feature>
<evidence type="ECO:0000256" key="6">
    <source>
        <dbReference type="ARBA" id="ARBA00022990"/>
    </source>
</evidence>
<protein>
    <recommendedName>
        <fullName evidence="2 8">Histone acetyltransferase</fullName>
        <ecNumber evidence="2 8">2.3.1.48</ecNumber>
    </recommendedName>
</protein>
<dbReference type="SUPFAM" id="SSF55729">
    <property type="entry name" value="Acyl-CoA N-acyltransferases (Nat)"/>
    <property type="match status" value="1"/>
</dbReference>
<evidence type="ECO:0000256" key="5">
    <source>
        <dbReference type="ARBA" id="ARBA00022833"/>
    </source>
</evidence>
<evidence type="ECO:0000256" key="7">
    <source>
        <dbReference type="PIRSR" id="PIRSR602717-51"/>
    </source>
</evidence>
<dbReference type="GO" id="GO:0005634">
    <property type="term" value="C:nucleus"/>
    <property type="evidence" value="ECO:0007669"/>
    <property type="project" value="UniProtKB-SubCell"/>
</dbReference>
<feature type="compositionally biased region" description="Polar residues" evidence="9">
    <location>
        <begin position="61"/>
        <end position="70"/>
    </location>
</feature>
<proteinExistence type="inferred from homology"/>
<dbReference type="GO" id="GO:0003712">
    <property type="term" value="F:transcription coregulator activity"/>
    <property type="evidence" value="ECO:0007669"/>
    <property type="project" value="TreeGrafter"/>
</dbReference>
<dbReference type="EC" id="2.3.1.48" evidence="2 8"/>
<dbReference type="GO" id="GO:0000785">
    <property type="term" value="C:chromatin"/>
    <property type="evidence" value="ECO:0007669"/>
    <property type="project" value="TreeGrafter"/>
</dbReference>
<dbReference type="OrthoDB" id="787137at2759"/>
<evidence type="ECO:0000256" key="2">
    <source>
        <dbReference type="ARBA" id="ARBA00013184"/>
    </source>
</evidence>
<keyword evidence="3" id="KW-0808">Transferase</keyword>
<dbReference type="PROSITE" id="PS51726">
    <property type="entry name" value="MYST_HAT"/>
    <property type="match status" value="1"/>
</dbReference>
<evidence type="ECO:0000256" key="1">
    <source>
        <dbReference type="ARBA" id="ARBA00010107"/>
    </source>
</evidence>
<dbReference type="EMBL" id="KZ270003">
    <property type="protein sequence ID" value="OZC08799.1"/>
    <property type="molecule type" value="Genomic_DNA"/>
</dbReference>
<feature type="active site" description="Proton donor/acceptor" evidence="7">
    <location>
        <position position="274"/>
    </location>
</feature>
<evidence type="ECO:0000256" key="8">
    <source>
        <dbReference type="RuleBase" id="RU361211"/>
    </source>
</evidence>
<dbReference type="PANTHER" id="PTHR10615:SF161">
    <property type="entry name" value="HISTONE ACETYLTRANSFERASE KAT7"/>
    <property type="match status" value="1"/>
</dbReference>
<keyword evidence="5" id="KW-0862">Zinc</keyword>
<accession>A0A238BTX6</accession>
<dbReference type="GO" id="GO:0008270">
    <property type="term" value="F:zinc ion binding"/>
    <property type="evidence" value="ECO:0007669"/>
    <property type="project" value="UniProtKB-KW"/>
</dbReference>
<evidence type="ECO:0000313" key="12">
    <source>
        <dbReference type="Proteomes" id="UP000242913"/>
    </source>
</evidence>
<dbReference type="InterPro" id="IPR036388">
    <property type="entry name" value="WH-like_DNA-bd_sf"/>
</dbReference>
<dbReference type="InterPro" id="IPR016181">
    <property type="entry name" value="Acyl_CoA_acyltransferase"/>
</dbReference>
<feature type="domain" description="MYST-type HAT" evidence="10">
    <location>
        <begin position="114"/>
        <end position="351"/>
    </location>
</feature>
<sequence length="394" mass="44528">MICNKNENKEDDKTEKTAFTKSGNLLDGVPLVAKSPPSDTEASLPVTGSTPDGSSKHDLSACTSSSLENENASKMESDKAHNCSENKRLNCIRSSRKKRVHKEFHKANLFHELSLLPRIHTITIGDFELEPLYTSPLPLELVKKGHLYICENCLDFKESKETLERHTVDGNIAKDYSQNLCLLAKLFIDHKTLFYDVEPFLFYVLTIWNSTGCHLADNLDILKVRIFFQQKCSLENNLSCILTLPSYQNKGYGRFLIDFSFLLSRREGITGTPERPLSDMGNLAYRSYWRSIVLEYFKRPSSASFAALTLEDIAKTTGVSVEDIMQTMKDLEMLHIDQNGEINKDVEKFNSSSKLSEHGTNGLDAVKIIVAAEEEFGTEIPNNRCKKCVTYVNR</sequence>
<dbReference type="AlphaFoldDB" id="A0A238BTX6"/>